<evidence type="ECO:0000256" key="7">
    <source>
        <dbReference type="RuleBase" id="RU361168"/>
    </source>
</evidence>
<dbReference type="GO" id="GO:0004557">
    <property type="term" value="F:alpha-galactosidase activity"/>
    <property type="evidence" value="ECO:0007669"/>
    <property type="project" value="UniProtKB-EC"/>
</dbReference>
<dbReference type="InterPro" id="IPR013785">
    <property type="entry name" value="Aldolase_TIM"/>
</dbReference>
<dbReference type="Gene3D" id="3.20.20.70">
    <property type="entry name" value="Aldolase class I"/>
    <property type="match status" value="1"/>
</dbReference>
<dbReference type="OrthoDB" id="5795902at2759"/>
<dbReference type="PANTHER" id="PTHR11452">
    <property type="entry name" value="ALPHA-GALACTOSIDASE/ALPHA-N-ACETYLGALACTOSAMINIDASE"/>
    <property type="match status" value="1"/>
</dbReference>
<dbReference type="AlphaFoldDB" id="A0A2Z6MV67"/>
<dbReference type="CDD" id="cd14792">
    <property type="entry name" value="GH27"/>
    <property type="match status" value="1"/>
</dbReference>
<gene>
    <name evidence="9" type="ORF">TSUD_69690</name>
</gene>
<dbReference type="PANTHER" id="PTHR11452:SF42">
    <property type="entry name" value="ALPHA-GALACTOSIDASE"/>
    <property type="match status" value="1"/>
</dbReference>
<dbReference type="Pfam" id="PF17801">
    <property type="entry name" value="Melibiase_C"/>
    <property type="match status" value="1"/>
</dbReference>
<comment type="similarity">
    <text evidence="2 7">Belongs to the glycosyl hydrolase 27 family.</text>
</comment>
<keyword evidence="6 7" id="KW-0326">Glycosidase</keyword>
<dbReference type="EC" id="3.2.1.22" evidence="3 7"/>
<protein>
    <recommendedName>
        <fullName evidence="3 7">Alpha-galactosidase</fullName>
        <ecNumber evidence="3 7">3.2.1.22</ecNumber>
    </recommendedName>
    <alternativeName>
        <fullName evidence="7">Melibiase</fullName>
    </alternativeName>
</protein>
<dbReference type="SUPFAM" id="SSF51011">
    <property type="entry name" value="Glycosyl hydrolase domain"/>
    <property type="match status" value="1"/>
</dbReference>
<dbReference type="PRINTS" id="PR00740">
    <property type="entry name" value="GLHYDRLASE27"/>
</dbReference>
<dbReference type="Proteomes" id="UP000242715">
    <property type="component" value="Unassembled WGS sequence"/>
</dbReference>
<dbReference type="InterPro" id="IPR013780">
    <property type="entry name" value="Glyco_hydro_b"/>
</dbReference>
<comment type="catalytic activity">
    <reaction evidence="1 7">
        <text>Hydrolysis of terminal, non-reducing alpha-D-galactose residues in alpha-D-galactosides, including galactose oligosaccharides, galactomannans and galactolipids.</text>
        <dbReference type="EC" id="3.2.1.22"/>
    </reaction>
</comment>
<name>A0A2Z6MV67_TRISU</name>
<dbReference type="InterPro" id="IPR002241">
    <property type="entry name" value="Glyco_hydro_27"/>
</dbReference>
<dbReference type="SUPFAM" id="SSF50370">
    <property type="entry name" value="Ricin B-like lectins"/>
    <property type="match status" value="1"/>
</dbReference>
<keyword evidence="7" id="KW-1015">Disulfide bond</keyword>
<evidence type="ECO:0000256" key="1">
    <source>
        <dbReference type="ARBA" id="ARBA00001255"/>
    </source>
</evidence>
<dbReference type="InterPro" id="IPR017853">
    <property type="entry name" value="GH"/>
</dbReference>
<evidence type="ECO:0000256" key="2">
    <source>
        <dbReference type="ARBA" id="ARBA00009743"/>
    </source>
</evidence>
<dbReference type="InterPro" id="IPR035992">
    <property type="entry name" value="Ricin_B-like_lectins"/>
</dbReference>
<dbReference type="EMBL" id="DF973609">
    <property type="protein sequence ID" value="GAU35936.1"/>
    <property type="molecule type" value="Genomic_DNA"/>
</dbReference>
<evidence type="ECO:0000256" key="3">
    <source>
        <dbReference type="ARBA" id="ARBA00012755"/>
    </source>
</evidence>
<keyword evidence="4" id="KW-0732">Signal</keyword>
<dbReference type="Pfam" id="PF16499">
    <property type="entry name" value="Melibiase_2"/>
    <property type="match status" value="1"/>
</dbReference>
<accession>A0A2Z6MV67</accession>
<evidence type="ECO:0000256" key="4">
    <source>
        <dbReference type="ARBA" id="ARBA00022729"/>
    </source>
</evidence>
<dbReference type="SUPFAM" id="SSF51445">
    <property type="entry name" value="(Trans)glycosidases"/>
    <property type="match status" value="1"/>
</dbReference>
<organism evidence="9 10">
    <name type="scientific">Trifolium subterraneum</name>
    <name type="common">Subterranean clover</name>
    <dbReference type="NCBI Taxonomy" id="3900"/>
    <lineage>
        <taxon>Eukaryota</taxon>
        <taxon>Viridiplantae</taxon>
        <taxon>Streptophyta</taxon>
        <taxon>Embryophyta</taxon>
        <taxon>Tracheophyta</taxon>
        <taxon>Spermatophyta</taxon>
        <taxon>Magnoliopsida</taxon>
        <taxon>eudicotyledons</taxon>
        <taxon>Gunneridae</taxon>
        <taxon>Pentapetalae</taxon>
        <taxon>rosids</taxon>
        <taxon>fabids</taxon>
        <taxon>Fabales</taxon>
        <taxon>Fabaceae</taxon>
        <taxon>Papilionoideae</taxon>
        <taxon>50 kb inversion clade</taxon>
        <taxon>NPAAA clade</taxon>
        <taxon>Hologalegina</taxon>
        <taxon>IRL clade</taxon>
        <taxon>Trifolieae</taxon>
        <taxon>Trifolium</taxon>
    </lineage>
</organism>
<dbReference type="Gene3D" id="2.60.40.1180">
    <property type="entry name" value="Golgi alpha-mannosidase II"/>
    <property type="match status" value="1"/>
</dbReference>
<evidence type="ECO:0000256" key="6">
    <source>
        <dbReference type="ARBA" id="ARBA00023295"/>
    </source>
</evidence>
<evidence type="ECO:0000256" key="5">
    <source>
        <dbReference type="ARBA" id="ARBA00022801"/>
    </source>
</evidence>
<reference evidence="10" key="1">
    <citation type="journal article" date="2017" name="Front. Plant Sci.">
        <title>Climate Clever Clovers: New Paradigm to Reduce the Environmental Footprint of Ruminants by Breeding Low Methanogenic Forages Utilizing Haplotype Variation.</title>
        <authorList>
            <person name="Kaur P."/>
            <person name="Appels R."/>
            <person name="Bayer P.E."/>
            <person name="Keeble-Gagnere G."/>
            <person name="Wang J."/>
            <person name="Hirakawa H."/>
            <person name="Shirasawa K."/>
            <person name="Vercoe P."/>
            <person name="Stefanova K."/>
            <person name="Durmic Z."/>
            <person name="Nichols P."/>
            <person name="Revell C."/>
            <person name="Isobe S.N."/>
            <person name="Edwards D."/>
            <person name="Erskine W."/>
        </authorList>
    </citation>
    <scope>NUCLEOTIDE SEQUENCE [LARGE SCALE GENOMIC DNA]</scope>
    <source>
        <strain evidence="10">cv. Daliak</strain>
    </source>
</reference>
<dbReference type="GO" id="GO:0005975">
    <property type="term" value="P:carbohydrate metabolic process"/>
    <property type="evidence" value="ECO:0007669"/>
    <property type="project" value="InterPro"/>
</dbReference>
<evidence type="ECO:0000259" key="8">
    <source>
        <dbReference type="Pfam" id="PF17801"/>
    </source>
</evidence>
<sequence>MLSESDIQQASLPPRGWNSYDAFSWIISEQEFFQNAELISQRLRVHGYEYVVVDYLWYRKKVPGAYSNSLGFDVIDEWGRMLPDPGRWPSSNGGKGFSEVARKGGAYTEGGRVWRAKDIAIPERSCAWMSNGFMSVNTKLGAGRAFLRSLYEQYAAWGVDLVKHDCVFGADLDLNEITYVSEILSQINRPFVYSLSPGTSVTPTLAKDVSGLVNMYRITGDDWDTWGDVKAHFNIARDLSTANMIGAKGLKGRSWPDLDMLPFGWLTDAGSNEGPHRYCRLTLEEKRSQMTLWAFAKSPLMYGGDFPYVTSSKNSKSKYHHQIGKPKRSTKGKKRIHSLRFIRCTESKASGWSVENLNQNLERICWKGSLENEQQNPFCVHKRELQYQLDGKGMYQEDYRGKHQLFATNQMRVCLDGSPKRKVTSKEHKRGSFSPCRMDSNQIWELKSNGTLVNSYSGLCATVNYIEANVGSGGVRSWIATGRRGEVYLAFFNLSDEQKTRIYAKTSFLAKVLPDRRINSCQGKEVWSGKNVVTTQGTIAMDVEVHGCALFVLYCS</sequence>
<keyword evidence="10" id="KW-1185">Reference proteome</keyword>
<evidence type="ECO:0000313" key="10">
    <source>
        <dbReference type="Proteomes" id="UP000242715"/>
    </source>
</evidence>
<proteinExistence type="inferred from homology"/>
<dbReference type="InterPro" id="IPR041233">
    <property type="entry name" value="Melibiase_C"/>
</dbReference>
<feature type="domain" description="Alpha galactosidase C-terminal" evidence="8">
    <location>
        <begin position="473"/>
        <end position="553"/>
    </location>
</feature>
<evidence type="ECO:0000313" key="9">
    <source>
        <dbReference type="EMBL" id="GAU35936.1"/>
    </source>
</evidence>
<keyword evidence="5 7" id="KW-0378">Hydrolase</keyword>